<evidence type="ECO:0000256" key="1">
    <source>
        <dbReference type="SAM" id="MobiDB-lite"/>
    </source>
</evidence>
<feature type="compositionally biased region" description="Low complexity" evidence="1">
    <location>
        <begin position="52"/>
        <end position="61"/>
    </location>
</feature>
<feature type="domain" description="PucR C-terminal helix-turn-helix" evidence="2">
    <location>
        <begin position="579"/>
        <end position="636"/>
    </location>
</feature>
<dbReference type="EMBL" id="JAJAQC010000031">
    <property type="protein sequence ID" value="MDA0566209.1"/>
    <property type="molecule type" value="Genomic_DNA"/>
</dbReference>
<name>A0A9X3NLZ8_9ACTN</name>
<dbReference type="Pfam" id="PF13556">
    <property type="entry name" value="HTH_30"/>
    <property type="match status" value="1"/>
</dbReference>
<keyword evidence="4" id="KW-1185">Reference proteome</keyword>
<organism evidence="3 4">
    <name type="scientific">Streptomonospora mangrovi</name>
    <dbReference type="NCBI Taxonomy" id="2883123"/>
    <lineage>
        <taxon>Bacteria</taxon>
        <taxon>Bacillati</taxon>
        <taxon>Actinomycetota</taxon>
        <taxon>Actinomycetes</taxon>
        <taxon>Streptosporangiales</taxon>
        <taxon>Nocardiopsidaceae</taxon>
        <taxon>Streptomonospora</taxon>
    </lineage>
</organism>
<dbReference type="PANTHER" id="PTHR33744">
    <property type="entry name" value="CARBOHYDRATE DIACID REGULATOR"/>
    <property type="match status" value="1"/>
</dbReference>
<dbReference type="PANTHER" id="PTHR33744:SF17">
    <property type="entry name" value="CONSERVED PROTEIN"/>
    <property type="match status" value="1"/>
</dbReference>
<gene>
    <name evidence="3" type="ORF">LG943_18075</name>
</gene>
<evidence type="ECO:0000313" key="4">
    <source>
        <dbReference type="Proteomes" id="UP001140076"/>
    </source>
</evidence>
<feature type="compositionally biased region" description="Pro residues" evidence="1">
    <location>
        <begin position="1"/>
        <end position="19"/>
    </location>
</feature>
<dbReference type="InterPro" id="IPR051448">
    <property type="entry name" value="CdaR-like_regulators"/>
</dbReference>
<evidence type="ECO:0000259" key="2">
    <source>
        <dbReference type="Pfam" id="PF13556"/>
    </source>
</evidence>
<protein>
    <submittedName>
        <fullName evidence="3">Helix-turn-helix domain-containing protein</fullName>
    </submittedName>
</protein>
<dbReference type="InterPro" id="IPR025736">
    <property type="entry name" value="PucR_C-HTH_dom"/>
</dbReference>
<sequence>MDSATPPPASSPGPSPTPAPEHGAPGAAPPPAPGEPAAPERSAAPAAPPAAGPAADPAAGPDTGSGSGVPLRRLLLAVGDPLVDVLAAPGGLDVRVDTVVLADPEEEPDASPGDLVLLIGARGAAARHLVQAAARRGAAAVAVKVAAGDAAPPPGRGAAPPVRRGGDEAALLGAVAEEAGVALLAVRPEVRWDQLHSLCRTVLDDARLAADTDLGEPGGDLFSLAQTIAALTGGLVTVEDSASRVLAYSSGEEVDELRRLSVLGRRGPEQYLALLREWGVFSRLRAGEEVVRVEEHPELGIRRRLAVGIHAGAQPLGAIWVQEGAQPLSANAEEALLGAARMAALHLLRHRTESAVGLRLRDDLLASLLEGRIEAAALADTIEVTHERPALVVAFAPAPGPAGTAGAAGARRAGADPGDPSGRELVRRRLVDLVTVHTAAYRRHSLVTAIGGRIYVLMPDLARGSRGAAEGADASAEGSVLALTRKTVEAARATLGVAVQGAMGSPVDSLGRVAESRAEADRVLDAMGRDLAKDVATMSDVRTQVLISETLAYLRASPALRDPRVSALAAHDTAHNSDLVPSLLAYLEEFGDVRTASARLHVHPNTLRYRVRRAESISGIDLSDPTQRLFTHLQLLLERTNQ</sequence>
<feature type="region of interest" description="Disordered" evidence="1">
    <location>
        <begin position="1"/>
        <end position="66"/>
    </location>
</feature>
<feature type="compositionally biased region" description="Pro residues" evidence="1">
    <location>
        <begin position="27"/>
        <end position="36"/>
    </location>
</feature>
<accession>A0A9X3NLZ8</accession>
<reference evidence="3" key="1">
    <citation type="submission" date="2021-10" db="EMBL/GenBank/DDBJ databases">
        <title>Streptomonospora sp. nov., isolated from mangrove soil.</title>
        <authorList>
            <person name="Chen X."/>
            <person name="Ge X."/>
            <person name="Liu W."/>
        </authorList>
    </citation>
    <scope>NUCLEOTIDE SEQUENCE</scope>
    <source>
        <strain evidence="3">S1-112</strain>
    </source>
</reference>
<evidence type="ECO:0000313" key="3">
    <source>
        <dbReference type="EMBL" id="MDA0566209.1"/>
    </source>
</evidence>
<dbReference type="AlphaFoldDB" id="A0A9X3NLZ8"/>
<dbReference type="InterPro" id="IPR042070">
    <property type="entry name" value="PucR_C-HTH_sf"/>
</dbReference>
<dbReference type="Gene3D" id="1.10.10.2840">
    <property type="entry name" value="PucR C-terminal helix-turn-helix domain"/>
    <property type="match status" value="1"/>
</dbReference>
<proteinExistence type="predicted"/>
<comment type="caution">
    <text evidence="3">The sequence shown here is derived from an EMBL/GenBank/DDBJ whole genome shotgun (WGS) entry which is preliminary data.</text>
</comment>
<dbReference type="Proteomes" id="UP001140076">
    <property type="component" value="Unassembled WGS sequence"/>
</dbReference>